<dbReference type="EMBL" id="CACVBM020000599">
    <property type="protein sequence ID" value="CAA7021185.1"/>
    <property type="molecule type" value="Genomic_DNA"/>
</dbReference>
<gene>
    <name evidence="3" type="ORF">MERR_LOCUS8420</name>
</gene>
<dbReference type="SUPFAM" id="SSF81383">
    <property type="entry name" value="F-box domain"/>
    <property type="match status" value="1"/>
</dbReference>
<sequence length="458" mass="52763">MGNRRERRGRRRRNPRHRKNQRRRGADFISSMPDEMLHHIISFIPTDLAMRTSVLSKRWRHVWRETPSLNISEFQLRAEGINQTLASYTAPKIKSFSLRRSLDNAGPQIDSWIEFAISRNVEELSVSILDFQFRKSFSFPDFFYLSSSVKQLILQLDYCDMIPRCTVSWKSLRNLSLRRCELGDESFANILSGCPVLESLRFFECRFLERLRLDLSKSLSLRILEIDRVSSGPIEIVAPHIHYLRLRVFSDRQCTLVNVSSLTEANLDIIRCRSEGDLFQTMALEMLAKAHSVDRLTLGTFLLQGLTLAELRGVAFPTLKAQTLIVETEFARAVIPGIQSLLRNSPKLKKLAVHTDMRLDKISDSQGLNPDRWCRSTYEVFPTTKEIWSMLGCNDATSKLLASVMELVLRNAKTLETMVLWLGGVYFKDAQRFKKLLRMVATLSRKNNVSIVLKRSNS</sequence>
<feature type="domain" description="F-box" evidence="2">
    <location>
        <begin position="26"/>
        <end position="74"/>
    </location>
</feature>
<dbReference type="InterPro" id="IPR032675">
    <property type="entry name" value="LRR_dom_sf"/>
</dbReference>
<comment type="caution">
    <text evidence="3">The sequence shown here is derived from an EMBL/GenBank/DDBJ whole genome shotgun (WGS) entry which is preliminary data.</text>
</comment>
<reference evidence="3" key="1">
    <citation type="submission" date="2020-01" db="EMBL/GenBank/DDBJ databases">
        <authorList>
            <person name="Mishra B."/>
        </authorList>
    </citation>
    <scope>NUCLEOTIDE SEQUENCE [LARGE SCALE GENOMIC DNA]</scope>
</reference>
<feature type="compositionally biased region" description="Basic residues" evidence="1">
    <location>
        <begin position="1"/>
        <end position="23"/>
    </location>
</feature>
<protein>
    <recommendedName>
        <fullName evidence="2">F-box domain-containing protein</fullName>
    </recommendedName>
</protein>
<dbReference type="InterPro" id="IPR036047">
    <property type="entry name" value="F-box-like_dom_sf"/>
</dbReference>
<evidence type="ECO:0000259" key="2">
    <source>
        <dbReference type="PROSITE" id="PS50181"/>
    </source>
</evidence>
<dbReference type="InterPro" id="IPR055357">
    <property type="entry name" value="LRR_At1g61320_AtMIF1"/>
</dbReference>
<organism evidence="3 4">
    <name type="scientific">Microthlaspi erraticum</name>
    <dbReference type="NCBI Taxonomy" id="1685480"/>
    <lineage>
        <taxon>Eukaryota</taxon>
        <taxon>Viridiplantae</taxon>
        <taxon>Streptophyta</taxon>
        <taxon>Embryophyta</taxon>
        <taxon>Tracheophyta</taxon>
        <taxon>Spermatophyta</taxon>
        <taxon>Magnoliopsida</taxon>
        <taxon>eudicotyledons</taxon>
        <taxon>Gunneridae</taxon>
        <taxon>Pentapetalae</taxon>
        <taxon>rosids</taxon>
        <taxon>malvids</taxon>
        <taxon>Brassicales</taxon>
        <taxon>Brassicaceae</taxon>
        <taxon>Coluteocarpeae</taxon>
        <taxon>Microthlaspi</taxon>
    </lineage>
</organism>
<proteinExistence type="predicted"/>
<keyword evidence="4" id="KW-1185">Reference proteome</keyword>
<dbReference type="Gene3D" id="3.80.10.10">
    <property type="entry name" value="Ribonuclease Inhibitor"/>
    <property type="match status" value="1"/>
</dbReference>
<evidence type="ECO:0000313" key="4">
    <source>
        <dbReference type="Proteomes" id="UP000467841"/>
    </source>
</evidence>
<dbReference type="InterPro" id="IPR044997">
    <property type="entry name" value="F-box_plant"/>
</dbReference>
<evidence type="ECO:0000256" key="1">
    <source>
        <dbReference type="SAM" id="MobiDB-lite"/>
    </source>
</evidence>
<name>A0A6D2HW17_9BRAS</name>
<dbReference type="PANTHER" id="PTHR32153">
    <property type="entry name" value="OJ000223_09.16 PROTEIN"/>
    <property type="match status" value="1"/>
</dbReference>
<dbReference type="SUPFAM" id="SSF52047">
    <property type="entry name" value="RNI-like"/>
    <property type="match status" value="1"/>
</dbReference>
<evidence type="ECO:0000313" key="3">
    <source>
        <dbReference type="EMBL" id="CAA7021185.1"/>
    </source>
</evidence>
<dbReference type="Gene3D" id="1.20.1280.50">
    <property type="match status" value="1"/>
</dbReference>
<accession>A0A6D2HW17</accession>
<dbReference type="CDD" id="cd22160">
    <property type="entry name" value="F-box_AtFBL13-like"/>
    <property type="match status" value="1"/>
</dbReference>
<feature type="region of interest" description="Disordered" evidence="1">
    <location>
        <begin position="1"/>
        <end position="26"/>
    </location>
</feature>
<dbReference type="InterPro" id="IPR001810">
    <property type="entry name" value="F-box_dom"/>
</dbReference>
<dbReference type="InterPro" id="IPR053781">
    <property type="entry name" value="F-box_AtFBL13-like"/>
</dbReference>
<dbReference type="OrthoDB" id="1939276at2759"/>
<dbReference type="SMART" id="SM00256">
    <property type="entry name" value="FBOX"/>
    <property type="match status" value="1"/>
</dbReference>
<dbReference type="AlphaFoldDB" id="A0A6D2HW17"/>
<dbReference type="Pfam" id="PF23622">
    <property type="entry name" value="LRR_At1g61320_AtMIF1"/>
    <property type="match status" value="1"/>
</dbReference>
<dbReference type="Proteomes" id="UP000467841">
    <property type="component" value="Unassembled WGS sequence"/>
</dbReference>
<dbReference type="PROSITE" id="PS50181">
    <property type="entry name" value="FBOX"/>
    <property type="match status" value="1"/>
</dbReference>
<dbReference type="Pfam" id="PF00646">
    <property type="entry name" value="F-box"/>
    <property type="match status" value="1"/>
</dbReference>